<dbReference type="EMBL" id="KN818229">
    <property type="protein sequence ID" value="KIL68034.1"/>
    <property type="molecule type" value="Genomic_DNA"/>
</dbReference>
<keyword evidence="1" id="KW-0472">Membrane</keyword>
<protein>
    <recommendedName>
        <fullName evidence="2">DUF7704 domain-containing protein</fullName>
    </recommendedName>
</protein>
<evidence type="ECO:0000256" key="1">
    <source>
        <dbReference type="SAM" id="Phobius"/>
    </source>
</evidence>
<proteinExistence type="predicted"/>
<feature type="transmembrane region" description="Helical" evidence="1">
    <location>
        <begin position="56"/>
        <end position="79"/>
    </location>
</feature>
<evidence type="ECO:0000313" key="4">
    <source>
        <dbReference type="Proteomes" id="UP000054549"/>
    </source>
</evidence>
<sequence>MQSESAIPDFYYYCFAIYEPLLTLLGFVGTQLDPKNVHDAQAPWVNSSPSTELPRATLVTLFQLANVCALLGVVNFFVLSAARKHLHHDLFLQEKVVSSLMTPLLIGDISHMYMTLWGLGDQRWNFSSWTPMLWTTFILGLTLMIPRVAWHIGVGRYVHQLHRRAEDRGKNR</sequence>
<reference evidence="3 4" key="1">
    <citation type="submission" date="2014-04" db="EMBL/GenBank/DDBJ databases">
        <title>Evolutionary Origins and Diversification of the Mycorrhizal Mutualists.</title>
        <authorList>
            <consortium name="DOE Joint Genome Institute"/>
            <consortium name="Mycorrhizal Genomics Consortium"/>
            <person name="Kohler A."/>
            <person name="Kuo A."/>
            <person name="Nagy L.G."/>
            <person name="Floudas D."/>
            <person name="Copeland A."/>
            <person name="Barry K.W."/>
            <person name="Cichocki N."/>
            <person name="Veneault-Fourrey C."/>
            <person name="LaButti K."/>
            <person name="Lindquist E.A."/>
            <person name="Lipzen A."/>
            <person name="Lundell T."/>
            <person name="Morin E."/>
            <person name="Murat C."/>
            <person name="Riley R."/>
            <person name="Ohm R."/>
            <person name="Sun H."/>
            <person name="Tunlid A."/>
            <person name="Henrissat B."/>
            <person name="Grigoriev I.V."/>
            <person name="Hibbett D.S."/>
            <person name="Martin F."/>
        </authorList>
    </citation>
    <scope>NUCLEOTIDE SEQUENCE [LARGE SCALE GENOMIC DNA]</scope>
    <source>
        <strain evidence="3 4">Koide BX008</strain>
    </source>
</reference>
<keyword evidence="4" id="KW-1185">Reference proteome</keyword>
<dbReference type="HOGENOM" id="CLU_107228_0_0_1"/>
<dbReference type="AlphaFoldDB" id="A0A0C2TLQ6"/>
<keyword evidence="1" id="KW-1133">Transmembrane helix</keyword>
<name>A0A0C2TLQ6_AMAMK</name>
<dbReference type="Proteomes" id="UP000054549">
    <property type="component" value="Unassembled WGS sequence"/>
</dbReference>
<dbReference type="InParanoid" id="A0A0C2TLQ6"/>
<dbReference type="PANTHER" id="PTHR37019">
    <property type="entry name" value="CHROMOSOME 1, WHOLE GENOME SHOTGUN SEQUENCE"/>
    <property type="match status" value="1"/>
</dbReference>
<dbReference type="OrthoDB" id="2937326at2759"/>
<organism evidence="3 4">
    <name type="scientific">Amanita muscaria (strain Koide BX008)</name>
    <dbReference type="NCBI Taxonomy" id="946122"/>
    <lineage>
        <taxon>Eukaryota</taxon>
        <taxon>Fungi</taxon>
        <taxon>Dikarya</taxon>
        <taxon>Basidiomycota</taxon>
        <taxon>Agaricomycotina</taxon>
        <taxon>Agaricomycetes</taxon>
        <taxon>Agaricomycetidae</taxon>
        <taxon>Agaricales</taxon>
        <taxon>Pluteineae</taxon>
        <taxon>Amanitaceae</taxon>
        <taxon>Amanita</taxon>
    </lineage>
</organism>
<feature type="transmembrane region" description="Helical" evidence="1">
    <location>
        <begin position="100"/>
        <end position="120"/>
    </location>
</feature>
<dbReference type="InterPro" id="IPR056121">
    <property type="entry name" value="DUF7704"/>
</dbReference>
<feature type="transmembrane region" description="Helical" evidence="1">
    <location>
        <begin position="12"/>
        <end position="29"/>
    </location>
</feature>
<accession>A0A0C2TLQ6</accession>
<dbReference type="STRING" id="946122.A0A0C2TLQ6"/>
<keyword evidence="1" id="KW-0812">Transmembrane</keyword>
<evidence type="ECO:0000313" key="3">
    <source>
        <dbReference type="EMBL" id="KIL68034.1"/>
    </source>
</evidence>
<dbReference type="PANTHER" id="PTHR37019:SF2">
    <property type="entry name" value="EXPERA DOMAIN-CONTAINING PROTEIN"/>
    <property type="match status" value="1"/>
</dbReference>
<feature type="transmembrane region" description="Helical" evidence="1">
    <location>
        <begin position="132"/>
        <end position="154"/>
    </location>
</feature>
<gene>
    <name evidence="3" type="ORF">M378DRAFT_100504</name>
</gene>
<evidence type="ECO:0000259" key="2">
    <source>
        <dbReference type="Pfam" id="PF24803"/>
    </source>
</evidence>
<feature type="domain" description="DUF7704" evidence="2">
    <location>
        <begin position="5"/>
        <end position="154"/>
    </location>
</feature>
<dbReference type="Pfam" id="PF24803">
    <property type="entry name" value="DUF7704"/>
    <property type="match status" value="1"/>
</dbReference>